<evidence type="ECO:0000313" key="8">
    <source>
        <dbReference type="Proteomes" id="UP000078555"/>
    </source>
</evidence>
<keyword evidence="4" id="KW-0521">NADP</keyword>
<reference evidence="8" key="1">
    <citation type="submission" date="2016-05" db="EMBL/GenBank/DDBJ databases">
        <authorList>
            <person name="Naeem Raeece"/>
        </authorList>
    </citation>
    <scope>NUCLEOTIDE SEQUENCE [LARGE SCALE GENOMIC DNA]</scope>
</reference>
<evidence type="ECO:0000256" key="6">
    <source>
        <dbReference type="SAM" id="Coils"/>
    </source>
</evidence>
<dbReference type="AlphaFoldDB" id="A0A1A8YVL9"/>
<name>A0A1A8YVL9_PLAOA</name>
<dbReference type="InterPro" id="IPR036188">
    <property type="entry name" value="FAD/NAD-bd_sf"/>
</dbReference>
<keyword evidence="3" id="KW-0274">FAD</keyword>
<dbReference type="Proteomes" id="UP000078555">
    <property type="component" value="Unassembled WGS sequence"/>
</dbReference>
<keyword evidence="2" id="KW-0285">Flavoprotein</keyword>
<dbReference type="GO" id="GO:0016491">
    <property type="term" value="F:oxidoreductase activity"/>
    <property type="evidence" value="ECO:0007669"/>
    <property type="project" value="UniProtKB-KW"/>
</dbReference>
<dbReference type="SUPFAM" id="SSF51971">
    <property type="entry name" value="Nucleotide-binding domain"/>
    <property type="match status" value="1"/>
</dbReference>
<gene>
    <name evidence="7" type="ORF">POVWA1_028870</name>
</gene>
<keyword evidence="6" id="KW-0175">Coiled coil</keyword>
<dbReference type="PANTHER" id="PTHR48467:SF1">
    <property type="entry name" value="GLUTAMATE SYNTHASE 1 [NADH], CHLOROPLASTIC-LIKE"/>
    <property type="match status" value="1"/>
</dbReference>
<sequence>MILYNVISKTKKCANINFEFRERRHFFFRKHFFTSSKNYLKIGIIGSGPSALYCCKYFLKNGNIKIDLFDKLPNPYGLIRYGIAPDHIQVKNIFKTFNSVVLSDSCRFFGNVNVGIDIKIEELRNYYNVLLFCCGASEPSIPDSQLSLKSQSKVVQGNDDMYIDQCSVWCSDKSDERFNRAAPFHAGDLIRFYNGYYDDLRCRDIDNYLNSFSNFTSSVIIGNGNVSLDVARVLLKSPEELDKTDINRDYLNAIKRHKFKHIYIVGRRGFWQSSFTNAELREFFSLHDTKVILSKRNYDLCFHLNNYDHYAPSKMKERQNKLFQNMVENYEELEKNKNLYEKYKILEFIFYYEIKKIHPINNHMNAVAFEINKDIGLCDPTYPKEKIYTTPLLIYATGFKKNIFCENLYNESIHNFKDDMLKKKFGIFRAGWFETGPKGNIATQVANSKNATTRILHFLHNTTTYFDNDIIDLLNKKKIKFVTFDDWAYIQNAEEKMGAQQGKTAQKMATVEAFLRALDDRKGKANPN</sequence>
<dbReference type="EMBL" id="FLRD01000085">
    <property type="protein sequence ID" value="SBT35730.1"/>
    <property type="molecule type" value="Genomic_DNA"/>
</dbReference>
<dbReference type="InterPro" id="IPR055275">
    <property type="entry name" value="Ferredox_Rdtase"/>
</dbReference>
<evidence type="ECO:0000256" key="5">
    <source>
        <dbReference type="ARBA" id="ARBA00023002"/>
    </source>
</evidence>
<organism evidence="7 8">
    <name type="scientific">Plasmodium ovale wallikeri</name>
    <dbReference type="NCBI Taxonomy" id="864142"/>
    <lineage>
        <taxon>Eukaryota</taxon>
        <taxon>Sar</taxon>
        <taxon>Alveolata</taxon>
        <taxon>Apicomplexa</taxon>
        <taxon>Aconoidasida</taxon>
        <taxon>Haemosporida</taxon>
        <taxon>Plasmodiidae</taxon>
        <taxon>Plasmodium</taxon>
        <taxon>Plasmodium (Plasmodium)</taxon>
    </lineage>
</organism>
<evidence type="ECO:0000313" key="7">
    <source>
        <dbReference type="EMBL" id="SBT35730.1"/>
    </source>
</evidence>
<evidence type="ECO:0000256" key="3">
    <source>
        <dbReference type="ARBA" id="ARBA00022827"/>
    </source>
</evidence>
<feature type="coiled-coil region" evidence="6">
    <location>
        <begin position="316"/>
        <end position="343"/>
    </location>
</feature>
<evidence type="ECO:0000256" key="1">
    <source>
        <dbReference type="ARBA" id="ARBA00001974"/>
    </source>
</evidence>
<keyword evidence="8" id="KW-1185">Reference proteome</keyword>
<dbReference type="Gene3D" id="3.40.50.720">
    <property type="entry name" value="NAD(P)-binding Rossmann-like Domain"/>
    <property type="match status" value="1"/>
</dbReference>
<evidence type="ECO:0000256" key="4">
    <source>
        <dbReference type="ARBA" id="ARBA00022857"/>
    </source>
</evidence>
<dbReference type="PRINTS" id="PR00419">
    <property type="entry name" value="ADXRDTASE"/>
</dbReference>
<proteinExistence type="predicted"/>
<comment type="cofactor">
    <cofactor evidence="1">
        <name>FAD</name>
        <dbReference type="ChEBI" id="CHEBI:57692"/>
    </cofactor>
</comment>
<dbReference type="PANTHER" id="PTHR48467">
    <property type="entry name" value="GLUTAMATE SYNTHASE 1 [NADH], CHLOROPLASTIC-LIKE"/>
    <property type="match status" value="1"/>
</dbReference>
<protein>
    <submittedName>
        <fullName evidence="7">Adrenodoxin reductase, putative</fullName>
    </submittedName>
</protein>
<accession>A0A1A8YVL9</accession>
<keyword evidence="5" id="KW-0560">Oxidoreductase</keyword>
<dbReference type="Gene3D" id="3.50.50.60">
    <property type="entry name" value="FAD/NAD(P)-binding domain"/>
    <property type="match status" value="1"/>
</dbReference>
<evidence type="ECO:0000256" key="2">
    <source>
        <dbReference type="ARBA" id="ARBA00022630"/>
    </source>
</evidence>